<comment type="similarity">
    <text evidence="1 3">Belongs to the thiolase-like superfamily. Beta-ketoacyl-ACP synthases family.</text>
</comment>
<feature type="domain" description="Ketosynthase family 3 (KS3)" evidence="4">
    <location>
        <begin position="2"/>
        <end position="397"/>
    </location>
</feature>
<dbReference type="RefSeq" id="WP_229203317.1">
    <property type="nucleotide sequence ID" value="NZ_QGDT01000004.1"/>
</dbReference>
<protein>
    <submittedName>
        <fullName evidence="5">3-oxoacyl-(Acyl-carrier-protein) synthase</fullName>
    </submittedName>
</protein>
<dbReference type="InterPro" id="IPR020841">
    <property type="entry name" value="PKS_Beta-ketoAc_synthase_dom"/>
</dbReference>
<reference evidence="5 6" key="1">
    <citation type="submission" date="2018-03" db="EMBL/GenBank/DDBJ databases">
        <title>Genomic Encyclopedia of Archaeal and Bacterial Type Strains, Phase II (KMG-II): from individual species to whole genera.</title>
        <authorList>
            <person name="Goeker M."/>
        </authorList>
    </citation>
    <scope>NUCLEOTIDE SEQUENCE [LARGE SCALE GENOMIC DNA]</scope>
    <source>
        <strain evidence="5 6">DSM 100346</strain>
    </source>
</reference>
<dbReference type="SMART" id="SM00825">
    <property type="entry name" value="PKS_KS"/>
    <property type="match status" value="1"/>
</dbReference>
<dbReference type="InterPro" id="IPR014031">
    <property type="entry name" value="Ketoacyl_synth_C"/>
</dbReference>
<dbReference type="SUPFAM" id="SSF53901">
    <property type="entry name" value="Thiolase-like"/>
    <property type="match status" value="1"/>
</dbReference>
<accession>A0A316AM56</accession>
<dbReference type="PANTHER" id="PTHR11712">
    <property type="entry name" value="POLYKETIDE SYNTHASE-RELATED"/>
    <property type="match status" value="1"/>
</dbReference>
<dbReference type="GO" id="GO:0004315">
    <property type="term" value="F:3-oxoacyl-[acyl-carrier-protein] synthase activity"/>
    <property type="evidence" value="ECO:0007669"/>
    <property type="project" value="InterPro"/>
</dbReference>
<dbReference type="Pfam" id="PF02801">
    <property type="entry name" value="Ketoacyl-synt_C"/>
    <property type="match status" value="1"/>
</dbReference>
<keyword evidence="6" id="KW-1185">Reference proteome</keyword>
<evidence type="ECO:0000313" key="6">
    <source>
        <dbReference type="Proteomes" id="UP000245880"/>
    </source>
</evidence>
<dbReference type="InterPro" id="IPR018201">
    <property type="entry name" value="Ketoacyl_synth_AS"/>
</dbReference>
<dbReference type="InterPro" id="IPR014030">
    <property type="entry name" value="Ketoacyl_synth_N"/>
</dbReference>
<organism evidence="5 6">
    <name type="scientific">Dyadobacter jejuensis</name>
    <dbReference type="NCBI Taxonomy" id="1082580"/>
    <lineage>
        <taxon>Bacteria</taxon>
        <taxon>Pseudomonadati</taxon>
        <taxon>Bacteroidota</taxon>
        <taxon>Cytophagia</taxon>
        <taxon>Cytophagales</taxon>
        <taxon>Spirosomataceae</taxon>
        <taxon>Dyadobacter</taxon>
    </lineage>
</organism>
<comment type="caution">
    <text evidence="5">The sequence shown here is derived from an EMBL/GenBank/DDBJ whole genome shotgun (WGS) entry which is preliminary data.</text>
</comment>
<dbReference type="EMBL" id="QGDT01000004">
    <property type="protein sequence ID" value="PWJ58518.1"/>
    <property type="molecule type" value="Genomic_DNA"/>
</dbReference>
<dbReference type="PROSITE" id="PS00606">
    <property type="entry name" value="KS3_1"/>
    <property type="match status" value="1"/>
</dbReference>
<gene>
    <name evidence="5" type="ORF">CLV98_104378</name>
</gene>
<dbReference type="PROSITE" id="PS52004">
    <property type="entry name" value="KS3_2"/>
    <property type="match status" value="1"/>
</dbReference>
<evidence type="ECO:0000256" key="1">
    <source>
        <dbReference type="ARBA" id="ARBA00008467"/>
    </source>
</evidence>
<dbReference type="PANTHER" id="PTHR11712:SF336">
    <property type="entry name" value="3-OXOACYL-[ACYL-CARRIER-PROTEIN] SYNTHASE, MITOCHONDRIAL"/>
    <property type="match status" value="1"/>
</dbReference>
<dbReference type="Gene3D" id="3.40.47.10">
    <property type="match status" value="1"/>
</dbReference>
<dbReference type="GO" id="GO:0006633">
    <property type="term" value="P:fatty acid biosynthetic process"/>
    <property type="evidence" value="ECO:0007669"/>
    <property type="project" value="InterPro"/>
</dbReference>
<dbReference type="CDD" id="cd00834">
    <property type="entry name" value="KAS_I_II"/>
    <property type="match status" value="1"/>
</dbReference>
<evidence type="ECO:0000259" key="4">
    <source>
        <dbReference type="PROSITE" id="PS52004"/>
    </source>
</evidence>
<dbReference type="InterPro" id="IPR000794">
    <property type="entry name" value="Beta-ketoacyl_synthase"/>
</dbReference>
<dbReference type="AlphaFoldDB" id="A0A316AM56"/>
<evidence type="ECO:0000256" key="2">
    <source>
        <dbReference type="ARBA" id="ARBA00022679"/>
    </source>
</evidence>
<evidence type="ECO:0000313" key="5">
    <source>
        <dbReference type="EMBL" id="PWJ58518.1"/>
    </source>
</evidence>
<dbReference type="InterPro" id="IPR016039">
    <property type="entry name" value="Thiolase-like"/>
</dbReference>
<name>A0A316AM56_9BACT</name>
<dbReference type="Proteomes" id="UP000245880">
    <property type="component" value="Unassembled WGS sequence"/>
</dbReference>
<dbReference type="Pfam" id="PF00109">
    <property type="entry name" value="ketoacyl-synt"/>
    <property type="match status" value="1"/>
</dbReference>
<evidence type="ECO:0000256" key="3">
    <source>
        <dbReference type="RuleBase" id="RU003694"/>
    </source>
</evidence>
<proteinExistence type="inferred from homology"/>
<sequence length="400" mass="42019">MMEQVMVTGMGVVTALGTDVQANHQRLKLGQSGIGKARYFESVFVEDMPFAEVPLSNQELMERLKIGSNMGYTRTCLLAELAFEEAVHDAGLSPERLSHSDTAFISASTVGGMCLTDQLYADANLQSSGSSFLASYSGSAHAMKIIAKHRLTGFTNTINTACSSSANAIMLGARLIRSGRAKRAVVGGVDSLAKYTVNGFNALKILSSQPTKPFDQSRDGLNLGEGAGYLVLEAASVLADKRTYGVVAGYGNANDAHHASAMSEEAVGALRAMREALAVGQLTAPQIDYVNSHGTGTVNNDEVELHALQTLFGDLPHFNSTKSYTGHTLGASGAIEAIFSLLSLGHGEVYPSLHTEAPIAGIGTALVRGQSQALPLNWALSNSFGFGGNCTSILLGRARA</sequence>
<keyword evidence="2 3" id="KW-0808">Transferase</keyword>